<proteinExistence type="predicted"/>
<dbReference type="Proteomes" id="UP000296374">
    <property type="component" value="Chromosome"/>
</dbReference>
<name>A0A4P7HLU8_9RHOB</name>
<organism evidence="1 2">
    <name type="scientific">Paracoccus liaowanqingii</name>
    <dbReference type="NCBI Taxonomy" id="2560053"/>
    <lineage>
        <taxon>Bacteria</taxon>
        <taxon>Pseudomonadati</taxon>
        <taxon>Pseudomonadota</taxon>
        <taxon>Alphaproteobacteria</taxon>
        <taxon>Rhodobacterales</taxon>
        <taxon>Paracoccaceae</taxon>
        <taxon>Paracoccus</taxon>
    </lineage>
</organism>
<reference evidence="2" key="1">
    <citation type="submission" date="2019-03" db="EMBL/GenBank/DDBJ databases">
        <authorList>
            <person name="Li J."/>
        </authorList>
    </citation>
    <scope>NUCLEOTIDE SEQUENCE [LARGE SCALE GENOMIC DNA]</scope>
    <source>
        <strain evidence="2">2251</strain>
    </source>
</reference>
<dbReference type="KEGG" id="plia:E4191_05710"/>
<accession>A0A4P7HLU8</accession>
<protein>
    <submittedName>
        <fullName evidence="1">Uncharacterized protein</fullName>
    </submittedName>
</protein>
<sequence>MAEGVDFALALGAVGVVGLTGVVFAAAVQGREAVEVARCASSISSRVAAQVVAGVQDSQPVLILKNLD</sequence>
<dbReference type="EMBL" id="CP038439">
    <property type="protein sequence ID" value="QBX34267.1"/>
    <property type="molecule type" value="Genomic_DNA"/>
</dbReference>
<dbReference type="AlphaFoldDB" id="A0A4P7HLU8"/>
<dbReference type="RefSeq" id="WP_135312556.1">
    <property type="nucleotide sequence ID" value="NZ_CP038439.1"/>
</dbReference>
<evidence type="ECO:0000313" key="2">
    <source>
        <dbReference type="Proteomes" id="UP000296374"/>
    </source>
</evidence>
<gene>
    <name evidence="1" type="ORF">E4191_05710</name>
</gene>
<evidence type="ECO:0000313" key="1">
    <source>
        <dbReference type="EMBL" id="QBX34267.1"/>
    </source>
</evidence>